<protein>
    <submittedName>
        <fullName evidence="4">NUDIX hydrolase</fullName>
    </submittedName>
</protein>
<dbReference type="InterPro" id="IPR000086">
    <property type="entry name" value="NUDIX_hydrolase_dom"/>
</dbReference>
<feature type="domain" description="Nudix hydrolase" evidence="3">
    <location>
        <begin position="15"/>
        <end position="146"/>
    </location>
</feature>
<keyword evidence="5" id="KW-1185">Reference proteome</keyword>
<dbReference type="eggNOG" id="COG1051">
    <property type="taxonomic scope" value="Bacteria"/>
</dbReference>
<organism evidence="4 5">
    <name type="scientific">Exiguobacterium sibiricum (strain DSM 17290 / CCUG 55495 / CIP 109462 / JCM 13490 / 255-15)</name>
    <dbReference type="NCBI Taxonomy" id="262543"/>
    <lineage>
        <taxon>Bacteria</taxon>
        <taxon>Bacillati</taxon>
        <taxon>Bacillota</taxon>
        <taxon>Bacilli</taxon>
        <taxon>Bacillales</taxon>
        <taxon>Bacillales Family XII. Incertae Sedis</taxon>
        <taxon>Exiguobacterium</taxon>
    </lineage>
</organism>
<dbReference type="CDD" id="cd04677">
    <property type="entry name" value="NUDIX_Hydrolase"/>
    <property type="match status" value="1"/>
</dbReference>
<reference evidence="4 5" key="1">
    <citation type="journal article" date="2006" name="Extremophiles">
        <title>Characterization of Exiguobacterium isolates from the Siberian permafrost. Description of Exiguobacterium sibiricum sp. nov.</title>
        <authorList>
            <person name="Rodrigues D.F."/>
            <person name="Goris J."/>
            <person name="Vishnivetskaya T."/>
            <person name="Gilichinsky D."/>
            <person name="Thomashow M.F."/>
            <person name="Tiedje J.M."/>
        </authorList>
    </citation>
    <scope>NUCLEOTIDE SEQUENCE [LARGE SCALE GENOMIC DNA]</scope>
    <source>
        <strain evidence="5">DSM 17290 / CIP 109462 / JCM 13490 / 255-15</strain>
    </source>
</reference>
<dbReference type="OrthoDB" id="9787476at2"/>
<evidence type="ECO:0000313" key="5">
    <source>
        <dbReference type="Proteomes" id="UP000001681"/>
    </source>
</evidence>
<evidence type="ECO:0000313" key="4">
    <source>
        <dbReference type="EMBL" id="ACB59827.1"/>
    </source>
</evidence>
<dbReference type="Proteomes" id="UP000001681">
    <property type="component" value="Chromosome"/>
</dbReference>
<dbReference type="EMBL" id="CP001022">
    <property type="protein sequence ID" value="ACB59827.1"/>
    <property type="molecule type" value="Genomic_DNA"/>
</dbReference>
<name>B1YIE4_EXIS2</name>
<dbReference type="SUPFAM" id="SSF55811">
    <property type="entry name" value="Nudix"/>
    <property type="match status" value="1"/>
</dbReference>
<evidence type="ECO:0000256" key="2">
    <source>
        <dbReference type="ARBA" id="ARBA00022801"/>
    </source>
</evidence>
<gene>
    <name evidence="4" type="ordered locus">Exig_0343</name>
</gene>
<dbReference type="Pfam" id="PF00293">
    <property type="entry name" value="NUDIX"/>
    <property type="match status" value="1"/>
</dbReference>
<dbReference type="PANTHER" id="PTHR43046">
    <property type="entry name" value="GDP-MANNOSE MANNOSYL HYDROLASE"/>
    <property type="match status" value="1"/>
</dbReference>
<reference evidence="5" key="3">
    <citation type="submission" date="2008-04" db="EMBL/GenBank/DDBJ databases">
        <title>Complete sequence of chromosome of Exiguobacterium sibiricum 255-15.</title>
        <authorList>
            <consortium name="US DOE Joint Genome Institute"/>
            <person name="Copeland A."/>
            <person name="Lucas S."/>
            <person name="Lapidus A."/>
            <person name="Glavina del Rio T."/>
            <person name="Dalin E."/>
            <person name="Tice H."/>
            <person name="Bruce D."/>
            <person name="Goodwin L."/>
            <person name="Pitluck S."/>
            <person name="Kiss H."/>
            <person name="Chertkov O."/>
            <person name="Monk C."/>
            <person name="Brettin T."/>
            <person name="Detter J.C."/>
            <person name="Han C."/>
            <person name="Kuske C.R."/>
            <person name="Schmutz J."/>
            <person name="Larimer F."/>
            <person name="Land M."/>
            <person name="Hauser L."/>
            <person name="Kyrpides N."/>
            <person name="Mikhailova N."/>
            <person name="Vishnivetskaya T."/>
            <person name="Rodrigues D.F."/>
            <person name="Gilichinsky D."/>
            <person name="Tiedje J."/>
            <person name="Richardson P."/>
        </authorList>
    </citation>
    <scope>NUCLEOTIDE SEQUENCE [LARGE SCALE GENOMIC DNA]</scope>
    <source>
        <strain evidence="5">DSM 17290 / CIP 109462 / JCM 13490 / 255-15</strain>
    </source>
</reference>
<sequence>MNYVETLRKQVGHTPLILVGAVVLVVKDGHILLEQRNETQARFGLPGGLMEWAESTDETARRELLEETGLIAEKLTLLGVYSGKNYVTTLANGDVFQSVSLAYVASETTGTLRISAESVALTYFSLKDLPEQIVGSHRVMIEDYLNQNRPKFSLSK</sequence>
<dbReference type="PANTHER" id="PTHR43046:SF2">
    <property type="entry name" value="8-OXO-DGTP DIPHOSPHATASE-RELATED"/>
    <property type="match status" value="1"/>
</dbReference>
<dbReference type="STRING" id="262543.Exig_0343"/>
<dbReference type="RefSeq" id="WP_012369251.1">
    <property type="nucleotide sequence ID" value="NC_010556.1"/>
</dbReference>
<reference evidence="4 5" key="2">
    <citation type="journal article" date="2008" name="BMC Genomics">
        <title>Architecture of thermal adaptation in an Exiguobacterium sibiricum strain isolated from 3 million year old permafrost: a genome and transcriptome approach.</title>
        <authorList>
            <person name="Rodrigues D.F."/>
            <person name="Ivanova N."/>
            <person name="He Z."/>
            <person name="Huebner M."/>
            <person name="Zhou J."/>
            <person name="Tiedje J.M."/>
        </authorList>
    </citation>
    <scope>NUCLEOTIDE SEQUENCE [LARGE SCALE GENOMIC DNA]</scope>
    <source>
        <strain evidence="5">DSM 17290 / CIP 109462 / JCM 13490 / 255-15</strain>
    </source>
</reference>
<dbReference type="InterPro" id="IPR015797">
    <property type="entry name" value="NUDIX_hydrolase-like_dom_sf"/>
</dbReference>
<keyword evidence="2 4" id="KW-0378">Hydrolase</keyword>
<dbReference type="InterPro" id="IPR020084">
    <property type="entry name" value="NUDIX_hydrolase_CS"/>
</dbReference>
<dbReference type="GO" id="GO:0016787">
    <property type="term" value="F:hydrolase activity"/>
    <property type="evidence" value="ECO:0007669"/>
    <property type="project" value="UniProtKB-KW"/>
</dbReference>
<dbReference type="HOGENOM" id="CLU_037162_7_0_9"/>
<dbReference type="KEGG" id="esi:Exig_0343"/>
<dbReference type="PROSITE" id="PS51462">
    <property type="entry name" value="NUDIX"/>
    <property type="match status" value="1"/>
</dbReference>
<comment type="cofactor">
    <cofactor evidence="1">
        <name>Mg(2+)</name>
        <dbReference type="ChEBI" id="CHEBI:18420"/>
    </cofactor>
</comment>
<evidence type="ECO:0000256" key="1">
    <source>
        <dbReference type="ARBA" id="ARBA00001946"/>
    </source>
</evidence>
<dbReference type="Gene3D" id="3.90.79.10">
    <property type="entry name" value="Nucleoside Triphosphate Pyrophosphohydrolase"/>
    <property type="match status" value="1"/>
</dbReference>
<accession>B1YIE4</accession>
<dbReference type="AlphaFoldDB" id="B1YIE4"/>
<evidence type="ECO:0000259" key="3">
    <source>
        <dbReference type="PROSITE" id="PS51462"/>
    </source>
</evidence>
<proteinExistence type="predicted"/>
<dbReference type="PROSITE" id="PS00893">
    <property type="entry name" value="NUDIX_BOX"/>
    <property type="match status" value="1"/>
</dbReference>